<evidence type="ECO:0000313" key="2">
    <source>
        <dbReference type="Proteomes" id="UP000057158"/>
    </source>
</evidence>
<dbReference type="RefSeq" id="WP_157671759.1">
    <property type="nucleotide sequence ID" value="NZ_CP010802.1"/>
</dbReference>
<name>A0A0M4D7U2_9BACT</name>
<dbReference type="AlphaFoldDB" id="A0A0M4D7U2"/>
<protein>
    <submittedName>
        <fullName evidence="1">Uncharacterized protein</fullName>
    </submittedName>
</protein>
<dbReference type="EMBL" id="CP010802">
    <property type="protein sequence ID" value="ALC15630.1"/>
    <property type="molecule type" value="Genomic_DNA"/>
</dbReference>
<sequence length="58" mass="6678">MIERMGVTIGFQEFANRDLAEDYLVQQAIREGARAVKLVENRRVYAETNHQDQPECPA</sequence>
<proteinExistence type="predicted"/>
<organism evidence="1 2">
    <name type="scientific">Desulfuromonas soudanensis</name>
    <dbReference type="NCBI Taxonomy" id="1603606"/>
    <lineage>
        <taxon>Bacteria</taxon>
        <taxon>Pseudomonadati</taxon>
        <taxon>Thermodesulfobacteriota</taxon>
        <taxon>Desulfuromonadia</taxon>
        <taxon>Desulfuromonadales</taxon>
        <taxon>Desulfuromonadaceae</taxon>
        <taxon>Desulfuromonas</taxon>
    </lineage>
</organism>
<dbReference type="KEGG" id="des:DSOUD_0843"/>
<reference evidence="1 2" key="1">
    <citation type="submission" date="2015-07" db="EMBL/GenBank/DDBJ databases">
        <title>Isolation and Genomic Characterization of a Novel Halophilic Metal-Reducing Deltaproteobacterium from the Deep Subsurface.</title>
        <authorList>
            <person name="Badalamenti J.P."/>
            <person name="Summers Z.M."/>
            <person name="Gralnick J.A."/>
            <person name="Bond D.R."/>
        </authorList>
    </citation>
    <scope>NUCLEOTIDE SEQUENCE [LARGE SCALE GENOMIC DNA]</scope>
    <source>
        <strain evidence="1 2">WTL</strain>
    </source>
</reference>
<keyword evidence="2" id="KW-1185">Reference proteome</keyword>
<dbReference type="STRING" id="1603606.DSOUD_0843"/>
<evidence type="ECO:0000313" key="1">
    <source>
        <dbReference type="EMBL" id="ALC15630.1"/>
    </source>
</evidence>
<gene>
    <name evidence="1" type="ORF">DSOUD_0843</name>
</gene>
<accession>A0A0M4D7U2</accession>
<dbReference type="Proteomes" id="UP000057158">
    <property type="component" value="Chromosome"/>
</dbReference>